<accession>A0A6M3M3W7</accession>
<evidence type="ECO:0000313" key="1">
    <source>
        <dbReference type="EMBL" id="QJA99498.1"/>
    </source>
</evidence>
<sequence length="46" mass="5318">MAKKLPRIRDSKSGRRVFTPRQIAKRIKKTGEKVVLMQTCPFCRGT</sequence>
<proteinExistence type="predicted"/>
<reference evidence="1" key="1">
    <citation type="submission" date="2020-03" db="EMBL/GenBank/DDBJ databases">
        <title>The deep terrestrial virosphere.</title>
        <authorList>
            <person name="Holmfeldt K."/>
            <person name="Nilsson E."/>
            <person name="Simone D."/>
            <person name="Lopez-Fernandez M."/>
            <person name="Wu X."/>
            <person name="de Brujin I."/>
            <person name="Lundin D."/>
            <person name="Andersson A."/>
            <person name="Bertilsson S."/>
            <person name="Dopson M."/>
        </authorList>
    </citation>
    <scope>NUCLEOTIDE SEQUENCE</scope>
    <source>
        <strain evidence="1">MM171A00991</strain>
    </source>
</reference>
<dbReference type="AlphaFoldDB" id="A0A6M3M3W7"/>
<organism evidence="1">
    <name type="scientific">viral metagenome</name>
    <dbReference type="NCBI Taxonomy" id="1070528"/>
    <lineage>
        <taxon>unclassified sequences</taxon>
        <taxon>metagenomes</taxon>
        <taxon>organismal metagenomes</taxon>
    </lineage>
</organism>
<protein>
    <submittedName>
        <fullName evidence="1">Uncharacterized protein</fullName>
    </submittedName>
</protein>
<gene>
    <name evidence="1" type="ORF">MM171A00991_0023</name>
</gene>
<dbReference type="EMBL" id="MT143653">
    <property type="protein sequence ID" value="QJA99498.1"/>
    <property type="molecule type" value="Genomic_DNA"/>
</dbReference>
<name>A0A6M3M3W7_9ZZZZ</name>